<reference evidence="3" key="1">
    <citation type="submission" date="2016-10" db="EMBL/GenBank/DDBJ databases">
        <authorList>
            <person name="Varghese N."/>
            <person name="Submissions S."/>
        </authorList>
    </citation>
    <scope>NUCLEOTIDE SEQUENCE [LARGE SCALE GENOMIC DNA]</scope>
    <source>
        <strain evidence="3">DSM 21620</strain>
    </source>
</reference>
<dbReference type="RefSeq" id="WP_170829586.1">
    <property type="nucleotide sequence ID" value="NZ_FMZB01000002.1"/>
</dbReference>
<feature type="transmembrane region" description="Helical" evidence="1">
    <location>
        <begin position="31"/>
        <end position="47"/>
    </location>
</feature>
<keyword evidence="3" id="KW-1185">Reference proteome</keyword>
<keyword evidence="1" id="KW-0472">Membrane</keyword>
<dbReference type="Proteomes" id="UP000198666">
    <property type="component" value="Unassembled WGS sequence"/>
</dbReference>
<dbReference type="EMBL" id="FMZB01000002">
    <property type="protein sequence ID" value="SDC45991.1"/>
    <property type="molecule type" value="Genomic_DNA"/>
</dbReference>
<protein>
    <submittedName>
        <fullName evidence="2">Uncharacterized protein</fullName>
    </submittedName>
</protein>
<name>A0A1G6LS23_9BACI</name>
<keyword evidence="1" id="KW-0812">Transmembrane</keyword>
<evidence type="ECO:0000256" key="1">
    <source>
        <dbReference type="SAM" id="Phobius"/>
    </source>
</evidence>
<evidence type="ECO:0000313" key="3">
    <source>
        <dbReference type="Proteomes" id="UP000198666"/>
    </source>
</evidence>
<sequence length="57" mass="6684">MRKWLIFHYVAGILAAAEFIYDLVLDGHMNWLYLAILISQLCAIYAMKREQNEQASH</sequence>
<keyword evidence="1" id="KW-1133">Transmembrane helix</keyword>
<accession>A0A1G6LS23</accession>
<dbReference type="AlphaFoldDB" id="A0A1G6LS23"/>
<feature type="transmembrane region" description="Helical" evidence="1">
    <location>
        <begin position="7"/>
        <end position="25"/>
    </location>
</feature>
<evidence type="ECO:0000313" key="2">
    <source>
        <dbReference type="EMBL" id="SDC45991.1"/>
    </source>
</evidence>
<organism evidence="2 3">
    <name type="scientific">Terribacillus halophilus</name>
    <dbReference type="NCBI Taxonomy" id="361279"/>
    <lineage>
        <taxon>Bacteria</taxon>
        <taxon>Bacillati</taxon>
        <taxon>Bacillota</taxon>
        <taxon>Bacilli</taxon>
        <taxon>Bacillales</taxon>
        <taxon>Bacillaceae</taxon>
        <taxon>Terribacillus</taxon>
    </lineage>
</organism>
<gene>
    <name evidence="2" type="ORF">SAMN05421663_102483</name>
</gene>
<proteinExistence type="predicted"/>